<protein>
    <recommendedName>
        <fullName evidence="6">Transposable element P transposase</fullName>
    </recommendedName>
</protein>
<evidence type="ECO:0008006" key="6">
    <source>
        <dbReference type="Google" id="ProtNLM"/>
    </source>
</evidence>
<proteinExistence type="predicted"/>
<evidence type="ECO:0000313" key="4">
    <source>
        <dbReference type="EMBL" id="KAJ8913806.1"/>
    </source>
</evidence>
<dbReference type="GO" id="GO:0003677">
    <property type="term" value="F:DNA binding"/>
    <property type="evidence" value="ECO:0007669"/>
    <property type="project" value="InterPro"/>
</dbReference>
<dbReference type="Gene3D" id="1.10.10.60">
    <property type="entry name" value="Homeodomain-like"/>
    <property type="match status" value="1"/>
</dbReference>
<dbReference type="InterPro" id="IPR007889">
    <property type="entry name" value="HTH_Psq"/>
</dbReference>
<comment type="subcellular location">
    <subcellularLocation>
        <location evidence="1">Nucleus</location>
    </subcellularLocation>
</comment>
<dbReference type="Pfam" id="PF05225">
    <property type="entry name" value="HTH_psq"/>
    <property type="match status" value="1"/>
</dbReference>
<dbReference type="GO" id="GO:0005634">
    <property type="term" value="C:nucleus"/>
    <property type="evidence" value="ECO:0007669"/>
    <property type="project" value="UniProtKB-SubCell"/>
</dbReference>
<evidence type="ECO:0000259" key="2">
    <source>
        <dbReference type="Pfam" id="PF05225"/>
    </source>
</evidence>
<dbReference type="EMBL" id="JANEYG010000087">
    <property type="protein sequence ID" value="KAJ8913806.1"/>
    <property type="molecule type" value="Genomic_DNA"/>
</dbReference>
<dbReference type="AlphaFoldDB" id="A0AAV8VIS6"/>
<name>A0AAV8VIS6_9CUCU</name>
<dbReference type="SUPFAM" id="SSF46689">
    <property type="entry name" value="Homeodomain-like"/>
    <property type="match status" value="1"/>
</dbReference>
<feature type="domain" description="HTH psq-type" evidence="2">
    <location>
        <begin position="427"/>
        <end position="463"/>
    </location>
</feature>
<organism evidence="4 5">
    <name type="scientific">Exocentrus adspersus</name>
    <dbReference type="NCBI Taxonomy" id="1586481"/>
    <lineage>
        <taxon>Eukaryota</taxon>
        <taxon>Metazoa</taxon>
        <taxon>Ecdysozoa</taxon>
        <taxon>Arthropoda</taxon>
        <taxon>Hexapoda</taxon>
        <taxon>Insecta</taxon>
        <taxon>Pterygota</taxon>
        <taxon>Neoptera</taxon>
        <taxon>Endopterygota</taxon>
        <taxon>Coleoptera</taxon>
        <taxon>Polyphaga</taxon>
        <taxon>Cucujiformia</taxon>
        <taxon>Chrysomeloidea</taxon>
        <taxon>Cerambycidae</taxon>
        <taxon>Lamiinae</taxon>
        <taxon>Acanthocinini</taxon>
        <taxon>Exocentrus</taxon>
    </lineage>
</organism>
<accession>A0AAV8VIS6</accession>
<sequence>MRFGIGNPDLLRLSPNTLNKTKSLCSNHFKDEDFLNLTRKRLKIGAIPKEYKENCDLPSNRSSPELTVMKPLRTYQRDIQNPVSQQDLPKELELEYIEINSPRNSPTIQFLTDITNMPESLPRSAPLPTNTSIENVTKLKKTIAKQRKVLKNKRSIIARLRKNAQKMKTESTVRKWIGAARIETGFRPELVYQIKKKVEAMEESERYCSVVFDEIKIKKSFDYSKLLDYIEGYEDLGPTFGRSSKRGSQIMLFLARGIYSKWKIPLGYFVSATAMKHNILENIITEMVTKIHETGLYIKTIVCDQDVKRVYEIDQLSKTGKSLLKLTPAHINPSIFEKMKCRLALQIFSNSVAATIRTCVETGELTSDTALNTADFIEYMNNIFDSMNSKSKFSRNPFNCALGVMSDMPRRHKHKLGTPYRRNYPQENMDRALVAVIDDHYLFKQAAEMHGVPKSTLYDIYRGFLCNI</sequence>
<comment type="caution">
    <text evidence="4">The sequence shown here is derived from an EMBL/GenBank/DDBJ whole genome shotgun (WGS) entry which is preliminary data.</text>
</comment>
<reference evidence="4 5" key="1">
    <citation type="journal article" date="2023" name="Insect Mol. Biol.">
        <title>Genome sequencing provides insights into the evolution of gene families encoding plant cell wall-degrading enzymes in longhorned beetles.</title>
        <authorList>
            <person name="Shin N.R."/>
            <person name="Okamura Y."/>
            <person name="Kirsch R."/>
            <person name="Pauchet Y."/>
        </authorList>
    </citation>
    <scope>NUCLEOTIDE SEQUENCE [LARGE SCALE GENOMIC DNA]</scope>
    <source>
        <strain evidence="4">EAD_L_NR</strain>
    </source>
</reference>
<feature type="domain" description="Transposable element P transposase-like RNase H" evidence="3">
    <location>
        <begin position="183"/>
        <end position="309"/>
    </location>
</feature>
<dbReference type="InterPro" id="IPR009057">
    <property type="entry name" value="Homeodomain-like_sf"/>
</dbReference>
<dbReference type="Pfam" id="PF21787">
    <property type="entry name" value="TNP-like_RNaseH_N"/>
    <property type="match status" value="1"/>
</dbReference>
<evidence type="ECO:0000256" key="1">
    <source>
        <dbReference type="ARBA" id="ARBA00004123"/>
    </source>
</evidence>
<dbReference type="Proteomes" id="UP001159042">
    <property type="component" value="Unassembled WGS sequence"/>
</dbReference>
<dbReference type="InterPro" id="IPR048365">
    <property type="entry name" value="TNP-like_RNaseH_N"/>
</dbReference>
<evidence type="ECO:0000313" key="5">
    <source>
        <dbReference type="Proteomes" id="UP001159042"/>
    </source>
</evidence>
<evidence type="ECO:0000259" key="3">
    <source>
        <dbReference type="Pfam" id="PF21787"/>
    </source>
</evidence>
<keyword evidence="5" id="KW-1185">Reference proteome</keyword>
<gene>
    <name evidence="4" type="ORF">NQ315_002712</name>
</gene>